<dbReference type="EMBL" id="FNAN01000016">
    <property type="protein sequence ID" value="SDG23099.1"/>
    <property type="molecule type" value="Genomic_DNA"/>
</dbReference>
<name>A0A1G7SL05_9BACT</name>
<accession>A0A1G7SL05</accession>
<feature type="coiled-coil region" evidence="1">
    <location>
        <begin position="338"/>
        <end position="379"/>
    </location>
</feature>
<organism evidence="4 5">
    <name type="scientific">Dyadobacter soli</name>
    <dbReference type="NCBI Taxonomy" id="659014"/>
    <lineage>
        <taxon>Bacteria</taxon>
        <taxon>Pseudomonadati</taxon>
        <taxon>Bacteroidota</taxon>
        <taxon>Cytophagia</taxon>
        <taxon>Cytophagales</taxon>
        <taxon>Spirosomataceae</taxon>
        <taxon>Dyadobacter</taxon>
    </lineage>
</organism>
<proteinExistence type="predicted"/>
<dbReference type="AlphaFoldDB" id="A0A1G7SL05"/>
<evidence type="ECO:0000313" key="5">
    <source>
        <dbReference type="Proteomes" id="UP000198748"/>
    </source>
</evidence>
<keyword evidence="1" id="KW-0175">Coiled coil</keyword>
<evidence type="ECO:0000259" key="3">
    <source>
        <dbReference type="PROSITE" id="PS51688"/>
    </source>
</evidence>
<dbReference type="OrthoDB" id="922681at2"/>
<reference evidence="5" key="1">
    <citation type="submission" date="2016-10" db="EMBL/GenBank/DDBJ databases">
        <authorList>
            <person name="Varghese N."/>
            <person name="Submissions S."/>
        </authorList>
    </citation>
    <scope>NUCLEOTIDE SEQUENCE [LARGE SCALE GENOMIC DNA]</scope>
    <source>
        <strain evidence="5">DSM 25329</strain>
    </source>
</reference>
<protein>
    <submittedName>
        <fullName evidence="4">Chaperone of endosialidase</fullName>
    </submittedName>
</protein>
<feature type="chain" id="PRO_5011701195" evidence="2">
    <location>
        <begin position="22"/>
        <end position="388"/>
    </location>
</feature>
<feature type="signal peptide" evidence="2">
    <location>
        <begin position="1"/>
        <end position="21"/>
    </location>
</feature>
<dbReference type="RefSeq" id="WP_090155686.1">
    <property type="nucleotide sequence ID" value="NZ_FNAN01000016.1"/>
</dbReference>
<dbReference type="STRING" id="659014.SAMN04487996_116124"/>
<gene>
    <name evidence="4" type="ORF">SAMN04487996_116124</name>
</gene>
<keyword evidence="2" id="KW-0732">Signal</keyword>
<sequence length="388" mass="40564">MKKTTYFAAAILALAGSAAFAQTGNVGIGTSTPGSKLSVNGNVAVGQNFSNSAVPANGAAIEGQLSVGTTTPVGIVEIVADNKGAAAGNDHYFKGFGSSKAPGMFMMSANGTYAAPTPMADNEIIGGVYFSPYLTNGFHATNSSILGIYKGDGTTQESALAFYTTGVQERMRINQDGNVTIGVVEPLEAFSSVAKLSTQTSSSVGHYIKSSSADLNGLLLLEKESAPVNVDNFIIFRAQGANLGHISSNGGTGVVYNTTSDIRLKENIRNTKFGIDDVMKIQVSDYNYKTNKTSQQTGFIAQQLYTVFPSVVTKGGADVSQPWTVDYSKLTPFLTKAIQDQQAEIEALKRENASLKSGVAGLSDELNALKASVEQLIGNSVAEKSAAK</sequence>
<evidence type="ECO:0000256" key="1">
    <source>
        <dbReference type="SAM" id="Coils"/>
    </source>
</evidence>
<feature type="domain" description="Peptidase S74" evidence="3">
    <location>
        <begin position="260"/>
        <end position="352"/>
    </location>
</feature>
<dbReference type="PROSITE" id="PS51688">
    <property type="entry name" value="ICA"/>
    <property type="match status" value="1"/>
</dbReference>
<dbReference type="InterPro" id="IPR030392">
    <property type="entry name" value="S74_ICA"/>
</dbReference>
<dbReference type="Pfam" id="PF13884">
    <property type="entry name" value="Peptidase_S74"/>
    <property type="match status" value="1"/>
</dbReference>
<dbReference type="Proteomes" id="UP000198748">
    <property type="component" value="Unassembled WGS sequence"/>
</dbReference>
<evidence type="ECO:0000313" key="4">
    <source>
        <dbReference type="EMBL" id="SDG23099.1"/>
    </source>
</evidence>
<evidence type="ECO:0000256" key="2">
    <source>
        <dbReference type="SAM" id="SignalP"/>
    </source>
</evidence>
<keyword evidence="5" id="KW-1185">Reference proteome</keyword>